<evidence type="ECO:0000313" key="2">
    <source>
        <dbReference type="EMBL" id="SIT11853.1"/>
    </source>
</evidence>
<reference evidence="3 5" key="2">
    <citation type="submission" date="2021-01" db="EMBL/GenBank/DDBJ databases">
        <title>Biogeographic distribution of Paracoccus.</title>
        <authorList>
            <person name="Hollensteiner J."/>
            <person name="Leineberger J."/>
            <person name="Brinkhoff T."/>
            <person name="Daniel R."/>
        </authorList>
    </citation>
    <scope>NUCLEOTIDE SEQUENCE [LARGE SCALE GENOMIC DNA]</scope>
    <source>
        <strain evidence="3 5">DSM 18447</strain>
    </source>
</reference>
<dbReference type="RefSeq" id="WP_076528231.1">
    <property type="nucleotide sequence ID" value="NZ_CP067140.1"/>
</dbReference>
<dbReference type="Gene3D" id="3.30.10.10">
    <property type="entry name" value="Trypsin Inhibitor V, subunit A"/>
    <property type="match status" value="1"/>
</dbReference>
<dbReference type="AlphaFoldDB" id="A0AA45W7S6"/>
<evidence type="ECO:0000313" key="5">
    <source>
        <dbReference type="Proteomes" id="UP001215549"/>
    </source>
</evidence>
<evidence type="ECO:0000313" key="4">
    <source>
        <dbReference type="Proteomes" id="UP000186216"/>
    </source>
</evidence>
<reference evidence="2 4" key="1">
    <citation type="submission" date="2017-01" db="EMBL/GenBank/DDBJ databases">
        <authorList>
            <person name="Varghese N."/>
            <person name="Submissions S."/>
        </authorList>
    </citation>
    <scope>NUCLEOTIDE SEQUENCE [LARGE SCALE GENOMIC DNA]</scope>
    <source>
        <strain evidence="2 4">DSM 18447</strain>
    </source>
</reference>
<protein>
    <submittedName>
        <fullName evidence="2">Peptidase inhibitor I78 family protein</fullName>
    </submittedName>
</protein>
<gene>
    <name evidence="3" type="ORF">JHX88_18455</name>
    <name evidence="2" type="ORF">SAMN05421772_12038</name>
</gene>
<dbReference type="Pfam" id="PF11720">
    <property type="entry name" value="Inhibitor_I78"/>
    <property type="match status" value="1"/>
</dbReference>
<dbReference type="PANTHER" id="PTHR39600">
    <property type="entry name" value="PEPTIDASE INHIBITOR I78 FAMILY PROTEIN"/>
    <property type="match status" value="1"/>
</dbReference>
<dbReference type="InterPro" id="IPR021719">
    <property type="entry name" value="Prot_inh_I78"/>
</dbReference>
<sequence length="87" mass="9277">MTCRMIPLIAAASVLAACEPSETVSKPVCDPQAHQTLVGKNIGEVSLPSELPQRVISPGDMVTQDYNPARLNIFVDPKGWIGRVSCG</sequence>
<organism evidence="2 4">
    <name type="scientific">Paracoccus saliphilus</name>
    <dbReference type="NCBI Taxonomy" id="405559"/>
    <lineage>
        <taxon>Bacteria</taxon>
        <taxon>Pseudomonadati</taxon>
        <taxon>Pseudomonadota</taxon>
        <taxon>Alphaproteobacteria</taxon>
        <taxon>Rhodobacterales</taxon>
        <taxon>Paracoccaceae</taxon>
        <taxon>Paracoccus</taxon>
    </lineage>
</organism>
<keyword evidence="1" id="KW-0732">Signal</keyword>
<dbReference type="Proteomes" id="UP001215549">
    <property type="component" value="Chromosome"/>
</dbReference>
<dbReference type="PROSITE" id="PS51257">
    <property type="entry name" value="PROKAR_LIPOPROTEIN"/>
    <property type="match status" value="1"/>
</dbReference>
<feature type="chain" id="PRO_5041269630" evidence="1">
    <location>
        <begin position="17"/>
        <end position="87"/>
    </location>
</feature>
<proteinExistence type="predicted"/>
<dbReference type="EMBL" id="CP067140">
    <property type="protein sequence ID" value="WCR02783.1"/>
    <property type="molecule type" value="Genomic_DNA"/>
</dbReference>
<keyword evidence="5" id="KW-1185">Reference proteome</keyword>
<dbReference type="EMBL" id="FTOU01000020">
    <property type="protein sequence ID" value="SIT11853.1"/>
    <property type="molecule type" value="Genomic_DNA"/>
</dbReference>
<feature type="signal peptide" evidence="1">
    <location>
        <begin position="1"/>
        <end position="16"/>
    </location>
</feature>
<name>A0AA45W7S6_9RHOB</name>
<evidence type="ECO:0000313" key="3">
    <source>
        <dbReference type="EMBL" id="WCR02783.1"/>
    </source>
</evidence>
<dbReference type="PANTHER" id="PTHR39600:SF1">
    <property type="entry name" value="PEPTIDASE INHIBITOR I78 FAMILY PROTEIN"/>
    <property type="match status" value="1"/>
</dbReference>
<dbReference type="Proteomes" id="UP000186216">
    <property type="component" value="Unassembled WGS sequence"/>
</dbReference>
<evidence type="ECO:0000256" key="1">
    <source>
        <dbReference type="SAM" id="SignalP"/>
    </source>
</evidence>
<accession>A0AA45W7S6</accession>